<feature type="coiled-coil region" evidence="11">
    <location>
        <begin position="82"/>
        <end position="124"/>
    </location>
</feature>
<dbReference type="EMBL" id="JAQQBR010001834">
    <property type="protein sequence ID" value="KAK0161760.1"/>
    <property type="molecule type" value="Genomic_DNA"/>
</dbReference>
<evidence type="ECO:0000256" key="8">
    <source>
        <dbReference type="ARBA" id="ARBA00023128"/>
    </source>
</evidence>
<reference evidence="13" key="1">
    <citation type="journal article" date="2023" name="bioRxiv">
        <title>Scaffold-level genome assemblies of two parasitoid biocontrol wasps reveal the parthenogenesis mechanism and an associated novel virus.</title>
        <authorList>
            <person name="Inwood S."/>
            <person name="Skelly J."/>
            <person name="Guhlin J."/>
            <person name="Harrop T."/>
            <person name="Goldson S."/>
            <person name="Dearden P."/>
        </authorList>
    </citation>
    <scope>NUCLEOTIDE SEQUENCE</scope>
    <source>
        <strain evidence="13">Lincoln</strain>
        <tissue evidence="13">Whole body</tissue>
    </source>
</reference>
<comment type="subcellular location">
    <subcellularLocation>
        <location evidence="1 10">Mitochondrion inner membrane</location>
    </subcellularLocation>
</comment>
<keyword evidence="4" id="KW-0138">CF(0)</keyword>
<comment type="similarity">
    <text evidence="2 10">Belongs to the ATPase d subunit family.</text>
</comment>
<evidence type="ECO:0000256" key="4">
    <source>
        <dbReference type="ARBA" id="ARBA00022547"/>
    </source>
</evidence>
<dbReference type="InterPro" id="IPR036228">
    <property type="entry name" value="ATP_synth_F0_dsu_sf_mt"/>
</dbReference>
<dbReference type="SUPFAM" id="SSF161065">
    <property type="entry name" value="ATP synthase D chain-like"/>
    <property type="match status" value="1"/>
</dbReference>
<evidence type="ECO:0000256" key="5">
    <source>
        <dbReference type="ARBA" id="ARBA00022781"/>
    </source>
</evidence>
<accession>A0AA39F2J7</accession>
<keyword evidence="8 10" id="KW-0496">Mitochondrion</keyword>
<protein>
    <recommendedName>
        <fullName evidence="10">ATP synthase subunit d, mitochondrial</fullName>
    </recommendedName>
</protein>
<evidence type="ECO:0000313" key="13">
    <source>
        <dbReference type="EMBL" id="KAK0161760.1"/>
    </source>
</evidence>
<evidence type="ECO:0000256" key="12">
    <source>
        <dbReference type="SAM" id="MobiDB-lite"/>
    </source>
</evidence>
<dbReference type="GO" id="GO:0045259">
    <property type="term" value="C:proton-transporting ATP synthase complex"/>
    <property type="evidence" value="ECO:0007669"/>
    <property type="project" value="UniProtKB-KW"/>
</dbReference>
<name>A0AA39F2J7_MICHY</name>
<dbReference type="GO" id="GO:0005743">
    <property type="term" value="C:mitochondrial inner membrane"/>
    <property type="evidence" value="ECO:0007669"/>
    <property type="project" value="UniProtKB-SubCell"/>
</dbReference>
<evidence type="ECO:0000256" key="2">
    <source>
        <dbReference type="ARBA" id="ARBA00006842"/>
    </source>
</evidence>
<dbReference type="Proteomes" id="UP001168972">
    <property type="component" value="Unassembled WGS sequence"/>
</dbReference>
<organism evidence="13 14">
    <name type="scientific">Microctonus hyperodae</name>
    <name type="common">Parasitoid wasp</name>
    <dbReference type="NCBI Taxonomy" id="165561"/>
    <lineage>
        <taxon>Eukaryota</taxon>
        <taxon>Metazoa</taxon>
        <taxon>Ecdysozoa</taxon>
        <taxon>Arthropoda</taxon>
        <taxon>Hexapoda</taxon>
        <taxon>Insecta</taxon>
        <taxon>Pterygota</taxon>
        <taxon>Neoptera</taxon>
        <taxon>Endopterygota</taxon>
        <taxon>Hymenoptera</taxon>
        <taxon>Apocrita</taxon>
        <taxon>Ichneumonoidea</taxon>
        <taxon>Braconidae</taxon>
        <taxon>Euphorinae</taxon>
        <taxon>Microctonus</taxon>
    </lineage>
</organism>
<evidence type="ECO:0000256" key="9">
    <source>
        <dbReference type="ARBA" id="ARBA00023136"/>
    </source>
</evidence>
<dbReference type="GO" id="GO:0015986">
    <property type="term" value="P:proton motive force-driven ATP synthesis"/>
    <property type="evidence" value="ECO:0007669"/>
    <property type="project" value="UniProtKB-UniRule"/>
</dbReference>
<dbReference type="AlphaFoldDB" id="A0AA39F2J7"/>
<dbReference type="Pfam" id="PF05873">
    <property type="entry name" value="Mt_ATP-synt_D"/>
    <property type="match status" value="1"/>
</dbReference>
<reference evidence="13" key="2">
    <citation type="submission" date="2023-03" db="EMBL/GenBank/DDBJ databases">
        <authorList>
            <person name="Inwood S.N."/>
            <person name="Skelly J.G."/>
            <person name="Guhlin J."/>
            <person name="Harrop T.W.R."/>
            <person name="Goldson S.G."/>
            <person name="Dearden P.K."/>
        </authorList>
    </citation>
    <scope>NUCLEOTIDE SEQUENCE</scope>
    <source>
        <strain evidence="13">Lincoln</strain>
        <tissue evidence="13">Whole body</tissue>
    </source>
</reference>
<proteinExistence type="inferred from homology"/>
<keyword evidence="3 10" id="KW-0813">Transport</keyword>
<evidence type="ECO:0000256" key="7">
    <source>
        <dbReference type="ARBA" id="ARBA00023065"/>
    </source>
</evidence>
<dbReference type="PIRSF" id="PIRSF005514">
    <property type="entry name" value="ATPase_F0_D_mt"/>
    <property type="match status" value="1"/>
</dbReference>
<comment type="function">
    <text evidence="10">Mitochondrial membrane ATP synthase (F(1)F(0) ATP synthase or Complex V) produces ATP from ADP in the presence of a proton gradient across the membrane which is generated by electron transport complexes of the respiratory chain. F-type ATPases consist of two structural domains, F(1) - containing the extramembraneous catalytic core, and F(0) - containing the membrane proton channel, linked together by a central stalk and a peripheral stalk. During catalysis, ATP synthesis in the catalytic domain of F(1) is coupled via a rotary mechanism of the central stalk subunits to proton translocation.</text>
</comment>
<keyword evidence="5 10" id="KW-0375">Hydrogen ion transport</keyword>
<evidence type="ECO:0000256" key="11">
    <source>
        <dbReference type="SAM" id="Coils"/>
    </source>
</evidence>
<keyword evidence="14" id="KW-1185">Reference proteome</keyword>
<dbReference type="InterPro" id="IPR008689">
    <property type="entry name" value="ATP_synth_F0_dsu_mt"/>
</dbReference>
<keyword evidence="7 10" id="KW-0406">Ion transport</keyword>
<keyword evidence="6 10" id="KW-0999">Mitochondrion inner membrane</keyword>
<dbReference type="PANTHER" id="PTHR12700">
    <property type="entry name" value="ATP SYNTHASE SUBUNIT D, MITOCHONDRIAL"/>
    <property type="match status" value="1"/>
</dbReference>
<evidence type="ECO:0000313" key="14">
    <source>
        <dbReference type="Proteomes" id="UP001168972"/>
    </source>
</evidence>
<feature type="region of interest" description="Disordered" evidence="12">
    <location>
        <begin position="140"/>
        <end position="172"/>
    </location>
</feature>
<sequence length="172" mass="20043">MAARRAIKSINWSGIAERMAEEDKAIFSAFRTKSDGYLRRMQENPESAPAIDWAYYKKHINIAGMIDQFQKEYESLKIPYPADTYTSTIENQEKEMHEYVQKFIEESNERIKSSQAEIKRIESLLPFNEMTMEDYAEAYPDSAWNPDKPTMWPHVPEAQPGPEPDPIPKPEH</sequence>
<evidence type="ECO:0000256" key="1">
    <source>
        <dbReference type="ARBA" id="ARBA00004273"/>
    </source>
</evidence>
<evidence type="ECO:0000256" key="3">
    <source>
        <dbReference type="ARBA" id="ARBA00022448"/>
    </source>
</evidence>
<gene>
    <name evidence="13" type="ORF">PV327_008176</name>
</gene>
<evidence type="ECO:0000256" key="10">
    <source>
        <dbReference type="PIRNR" id="PIRNR005514"/>
    </source>
</evidence>
<keyword evidence="9 10" id="KW-0472">Membrane</keyword>
<dbReference type="GO" id="GO:0015078">
    <property type="term" value="F:proton transmembrane transporter activity"/>
    <property type="evidence" value="ECO:0007669"/>
    <property type="project" value="InterPro"/>
</dbReference>
<evidence type="ECO:0000256" key="6">
    <source>
        <dbReference type="ARBA" id="ARBA00022792"/>
    </source>
</evidence>
<dbReference type="Gene3D" id="6.10.280.70">
    <property type="match status" value="1"/>
</dbReference>
<comment type="caution">
    <text evidence="13">The sequence shown here is derived from an EMBL/GenBank/DDBJ whole genome shotgun (WGS) entry which is preliminary data.</text>
</comment>
<keyword evidence="11" id="KW-0175">Coiled coil</keyword>